<feature type="domain" description="Lysidine-tRNA(Ile) synthetase C-terminal" evidence="9">
    <location>
        <begin position="347"/>
        <end position="419"/>
    </location>
</feature>
<sequence length="423" mass="49468">MEKKILASIQKKGYFKDHRRVLVALSGGLDSMTLFEILYRHQRELDIEVLVAHVNHKQRPESDTEERLLKAKMEKLGVEMATSSFSGVFSEERARKFRYDFFKTVMEEKHCTALVTAHHQDDQAETIFMRLLRGSRLRHLMGIPERQVFGQGELIRPLLSFRKSDFPEIEHFVDKTNAENHYLRNRIRNLYLPALERENLQVSQHLVDLSDEVSNIYQSLSYFIREIDLTSVPTFQSYPDFIQTILLQEYLANFPDVAISKAQFKEILHILQKSGNYRHHVKNDYVLIKDYATFRLEKISLRADENAGSFLLEYGNTLEYGGYLFSFGKPLATRASWEILVSRETPLLLRHRKAGDYLLYRGHRKKVRRLFIDKKLSLKEREEAIIVEQAKEIRTIVGIAVSDLSQRGKSDIINGKLYIQKIE</sequence>
<reference evidence="10" key="1">
    <citation type="journal article" date="2014" name="Int. J. Syst. Evol. Microbiol.">
        <title>Complete genome sequence of Corynebacterium casei LMG S-19264T (=DSM 44701T), isolated from a smear-ripened cheese.</title>
        <authorList>
            <consortium name="US DOE Joint Genome Institute (JGI-PGF)"/>
            <person name="Walter F."/>
            <person name="Albersmeier A."/>
            <person name="Kalinowski J."/>
            <person name="Ruckert C."/>
        </authorList>
    </citation>
    <scope>NUCLEOTIDE SEQUENCE</scope>
    <source>
        <strain evidence="10">CGMCC 1.15533</strain>
    </source>
</reference>
<dbReference type="Pfam" id="PF01171">
    <property type="entry name" value="ATP_bind_3"/>
    <property type="match status" value="1"/>
</dbReference>
<dbReference type="CDD" id="cd01992">
    <property type="entry name" value="TilS_N"/>
    <property type="match status" value="1"/>
</dbReference>
<keyword evidence="6 8" id="KW-0067">ATP-binding</keyword>
<evidence type="ECO:0000313" key="11">
    <source>
        <dbReference type="Proteomes" id="UP000660801"/>
    </source>
</evidence>
<dbReference type="HAMAP" id="MF_01161">
    <property type="entry name" value="tRNA_Ile_lys_synt"/>
    <property type="match status" value="1"/>
</dbReference>
<dbReference type="InterPro" id="IPR011063">
    <property type="entry name" value="TilS/TtcA_N"/>
</dbReference>
<comment type="catalytic activity">
    <reaction evidence="7 8">
        <text>cytidine(34) in tRNA(Ile2) + L-lysine + ATP = lysidine(34) in tRNA(Ile2) + AMP + diphosphate + H(+)</text>
        <dbReference type="Rhea" id="RHEA:43744"/>
        <dbReference type="Rhea" id="RHEA-COMP:10625"/>
        <dbReference type="Rhea" id="RHEA-COMP:10670"/>
        <dbReference type="ChEBI" id="CHEBI:15378"/>
        <dbReference type="ChEBI" id="CHEBI:30616"/>
        <dbReference type="ChEBI" id="CHEBI:32551"/>
        <dbReference type="ChEBI" id="CHEBI:33019"/>
        <dbReference type="ChEBI" id="CHEBI:82748"/>
        <dbReference type="ChEBI" id="CHEBI:83665"/>
        <dbReference type="ChEBI" id="CHEBI:456215"/>
        <dbReference type="EC" id="6.3.4.19"/>
    </reaction>
</comment>
<keyword evidence="5 8" id="KW-0547">Nucleotide-binding</keyword>
<gene>
    <name evidence="8 10" type="primary">tilS</name>
    <name evidence="10" type="ORF">GCM10011510_01520</name>
</gene>
<evidence type="ECO:0000256" key="3">
    <source>
        <dbReference type="ARBA" id="ARBA00022598"/>
    </source>
</evidence>
<keyword evidence="4 8" id="KW-0819">tRNA processing</keyword>
<keyword evidence="3 8" id="KW-0436">Ligase</keyword>
<organism evidence="10 11">
    <name type="scientific">Streptococcus himalayensis</name>
    <dbReference type="NCBI Taxonomy" id="1888195"/>
    <lineage>
        <taxon>Bacteria</taxon>
        <taxon>Bacillati</taxon>
        <taxon>Bacillota</taxon>
        <taxon>Bacilli</taxon>
        <taxon>Lactobacillales</taxon>
        <taxon>Streptococcaceae</taxon>
        <taxon>Streptococcus</taxon>
    </lineage>
</organism>
<dbReference type="PANTHER" id="PTHR43033:SF1">
    <property type="entry name" value="TRNA(ILE)-LYSIDINE SYNTHASE-RELATED"/>
    <property type="match status" value="1"/>
</dbReference>
<evidence type="ECO:0000256" key="1">
    <source>
        <dbReference type="ARBA" id="ARBA00004496"/>
    </source>
</evidence>
<evidence type="ECO:0000256" key="4">
    <source>
        <dbReference type="ARBA" id="ARBA00022694"/>
    </source>
</evidence>
<feature type="binding site" evidence="8">
    <location>
        <begin position="26"/>
        <end position="31"/>
    </location>
    <ligand>
        <name>ATP</name>
        <dbReference type="ChEBI" id="CHEBI:30616"/>
    </ligand>
</feature>
<evidence type="ECO:0000256" key="8">
    <source>
        <dbReference type="HAMAP-Rule" id="MF_01161"/>
    </source>
</evidence>
<comment type="subcellular location">
    <subcellularLocation>
        <location evidence="1 8">Cytoplasm</location>
    </subcellularLocation>
</comment>
<dbReference type="EMBL" id="BMJN01000001">
    <property type="protein sequence ID" value="GGE24107.1"/>
    <property type="molecule type" value="Genomic_DNA"/>
</dbReference>
<dbReference type="SUPFAM" id="SSF56037">
    <property type="entry name" value="PheT/TilS domain"/>
    <property type="match status" value="1"/>
</dbReference>
<protein>
    <recommendedName>
        <fullName evidence="8">tRNA(Ile)-lysidine synthase</fullName>
        <ecNumber evidence="8">6.3.4.19</ecNumber>
    </recommendedName>
    <alternativeName>
        <fullName evidence="8">tRNA(Ile)-2-lysyl-cytidine synthase</fullName>
    </alternativeName>
    <alternativeName>
        <fullName evidence="8">tRNA(Ile)-lysidine synthetase</fullName>
    </alternativeName>
</protein>
<dbReference type="EC" id="6.3.4.19" evidence="8"/>
<dbReference type="GO" id="GO:0005737">
    <property type="term" value="C:cytoplasm"/>
    <property type="evidence" value="ECO:0007669"/>
    <property type="project" value="UniProtKB-SubCell"/>
</dbReference>
<keyword evidence="11" id="KW-1185">Reference proteome</keyword>
<comment type="caution">
    <text evidence="10">The sequence shown here is derived from an EMBL/GenBank/DDBJ whole genome shotgun (WGS) entry which is preliminary data.</text>
</comment>
<name>A0A917EE10_9STRE</name>
<dbReference type="InterPro" id="IPR012094">
    <property type="entry name" value="tRNA_Ile_lys_synt"/>
</dbReference>
<proteinExistence type="inferred from homology"/>
<comment type="function">
    <text evidence="8">Ligates lysine onto the cytidine present at position 34 of the AUA codon-specific tRNA(Ile) that contains the anticodon CAU, in an ATP-dependent manner. Cytidine is converted to lysidine, thus changing the amino acid specificity of the tRNA from methionine to isoleucine.</text>
</comment>
<evidence type="ECO:0000313" key="10">
    <source>
        <dbReference type="EMBL" id="GGE24107.1"/>
    </source>
</evidence>
<evidence type="ECO:0000256" key="7">
    <source>
        <dbReference type="ARBA" id="ARBA00048539"/>
    </source>
</evidence>
<evidence type="ECO:0000256" key="6">
    <source>
        <dbReference type="ARBA" id="ARBA00022840"/>
    </source>
</evidence>
<comment type="domain">
    <text evidence="8">The N-terminal region contains the highly conserved SGGXDS motif, predicted to be a P-loop motif involved in ATP binding.</text>
</comment>
<evidence type="ECO:0000256" key="2">
    <source>
        <dbReference type="ARBA" id="ARBA00022490"/>
    </source>
</evidence>
<dbReference type="AlphaFoldDB" id="A0A917EE10"/>
<dbReference type="GO" id="GO:0005524">
    <property type="term" value="F:ATP binding"/>
    <property type="evidence" value="ECO:0007669"/>
    <property type="project" value="UniProtKB-UniRule"/>
</dbReference>
<dbReference type="GO" id="GO:0032267">
    <property type="term" value="F:tRNA(Ile)-lysidine synthase activity"/>
    <property type="evidence" value="ECO:0007669"/>
    <property type="project" value="UniProtKB-EC"/>
</dbReference>
<keyword evidence="2 8" id="KW-0963">Cytoplasm</keyword>
<dbReference type="PANTHER" id="PTHR43033">
    <property type="entry name" value="TRNA(ILE)-LYSIDINE SYNTHASE-RELATED"/>
    <property type="match status" value="1"/>
</dbReference>
<reference evidence="10" key="2">
    <citation type="submission" date="2020-09" db="EMBL/GenBank/DDBJ databases">
        <authorList>
            <person name="Sun Q."/>
            <person name="Zhou Y."/>
        </authorList>
    </citation>
    <scope>NUCLEOTIDE SEQUENCE</scope>
    <source>
        <strain evidence="10">CGMCC 1.15533</strain>
    </source>
</reference>
<dbReference type="GO" id="GO:0006400">
    <property type="term" value="P:tRNA modification"/>
    <property type="evidence" value="ECO:0007669"/>
    <property type="project" value="UniProtKB-UniRule"/>
</dbReference>
<dbReference type="SUPFAM" id="SSF52402">
    <property type="entry name" value="Adenine nucleotide alpha hydrolases-like"/>
    <property type="match status" value="1"/>
</dbReference>
<comment type="similarity">
    <text evidence="8">Belongs to the tRNA(Ile)-lysidine synthase family.</text>
</comment>
<dbReference type="Gene3D" id="3.40.50.620">
    <property type="entry name" value="HUPs"/>
    <property type="match status" value="1"/>
</dbReference>
<dbReference type="NCBIfam" id="TIGR02432">
    <property type="entry name" value="lysidine_TilS_N"/>
    <property type="match status" value="1"/>
</dbReference>
<dbReference type="Proteomes" id="UP000660801">
    <property type="component" value="Unassembled WGS sequence"/>
</dbReference>
<evidence type="ECO:0000256" key="5">
    <source>
        <dbReference type="ARBA" id="ARBA00022741"/>
    </source>
</evidence>
<accession>A0A917EE10</accession>
<dbReference type="InterPro" id="IPR012795">
    <property type="entry name" value="tRNA_Ile_lys_synt_N"/>
</dbReference>
<dbReference type="InterPro" id="IPR012796">
    <property type="entry name" value="Lysidine-tRNA-synth_C"/>
</dbReference>
<dbReference type="SMART" id="SM00977">
    <property type="entry name" value="TilS_C"/>
    <property type="match status" value="1"/>
</dbReference>
<dbReference type="InterPro" id="IPR014729">
    <property type="entry name" value="Rossmann-like_a/b/a_fold"/>
</dbReference>
<evidence type="ECO:0000259" key="9">
    <source>
        <dbReference type="SMART" id="SM00977"/>
    </source>
</evidence>
<dbReference type="NCBIfam" id="TIGR02433">
    <property type="entry name" value="lysidine_TilS_C"/>
    <property type="match status" value="1"/>
</dbReference>